<dbReference type="STRING" id="1000565.METUNv1_00710"/>
<evidence type="ECO:0000313" key="12">
    <source>
        <dbReference type="Proteomes" id="UP000005019"/>
    </source>
</evidence>
<keyword evidence="6" id="KW-0143">Chaperone</keyword>
<accession>F5R990</accession>
<dbReference type="PROSITE" id="PS50059">
    <property type="entry name" value="FKBP_PPIASE"/>
    <property type="match status" value="1"/>
</dbReference>
<keyword evidence="5 9" id="KW-0697">Rotamase</keyword>
<evidence type="ECO:0000259" key="10">
    <source>
        <dbReference type="PROSITE" id="PS50059"/>
    </source>
</evidence>
<evidence type="ECO:0000256" key="3">
    <source>
        <dbReference type="ARBA" id="ARBA00006577"/>
    </source>
</evidence>
<dbReference type="InterPro" id="IPR046357">
    <property type="entry name" value="PPIase_dom_sf"/>
</dbReference>
<evidence type="ECO:0000256" key="4">
    <source>
        <dbReference type="ARBA" id="ARBA00022490"/>
    </source>
</evidence>
<gene>
    <name evidence="11" type="ORF">METUNv1_00710</name>
</gene>
<evidence type="ECO:0000256" key="5">
    <source>
        <dbReference type="ARBA" id="ARBA00023110"/>
    </source>
</evidence>
<dbReference type="Gene3D" id="3.10.50.40">
    <property type="match status" value="1"/>
</dbReference>
<dbReference type="AlphaFoldDB" id="F5R990"/>
<comment type="subcellular location">
    <subcellularLocation>
        <location evidence="2">Cytoplasm</location>
    </subcellularLocation>
</comment>
<comment type="similarity">
    <text evidence="3">Belongs to the FKBP-type PPIase family.</text>
</comment>
<dbReference type="EC" id="5.2.1.8" evidence="9"/>
<dbReference type="InterPro" id="IPR001179">
    <property type="entry name" value="PPIase_FKBP_dom"/>
</dbReference>
<evidence type="ECO:0000313" key="11">
    <source>
        <dbReference type="EMBL" id="EGK72881.1"/>
    </source>
</evidence>
<dbReference type="SUPFAM" id="SSF54534">
    <property type="entry name" value="FKBP-like"/>
    <property type="match status" value="1"/>
</dbReference>
<organism evidence="11 12">
    <name type="scientific">Methyloversatilis universalis (strain ATCC BAA-1314 / DSM 25237 / JCM 13912 / CCUG 52030 / FAM5)</name>
    <dbReference type="NCBI Taxonomy" id="1000565"/>
    <lineage>
        <taxon>Bacteria</taxon>
        <taxon>Pseudomonadati</taxon>
        <taxon>Pseudomonadota</taxon>
        <taxon>Betaproteobacteria</taxon>
        <taxon>Nitrosomonadales</taxon>
        <taxon>Sterolibacteriaceae</taxon>
        <taxon>Methyloversatilis</taxon>
    </lineage>
</organism>
<reference evidence="11 12" key="1">
    <citation type="journal article" date="2011" name="J. Bacteriol.">
        <title>Genome sequence of Methyloversatilis universalis FAM5T, a methylotrophic representative of the order Rhodocyclales.</title>
        <authorList>
            <person name="Kittichotirat W."/>
            <person name="Good N.M."/>
            <person name="Hall R."/>
            <person name="Bringel F."/>
            <person name="Lajus A."/>
            <person name="Medigue C."/>
            <person name="Smalley N.E."/>
            <person name="Beck D."/>
            <person name="Bumgarner R."/>
            <person name="Vuilleumier S."/>
            <person name="Kalyuzhnaya M.G."/>
        </authorList>
    </citation>
    <scope>NUCLEOTIDE SEQUENCE [LARGE SCALE GENOMIC DNA]</scope>
    <source>
        <strain evidence="12">ATCC BAA-1314 / JCM 13912 / FAM5</strain>
    </source>
</reference>
<dbReference type="GO" id="GO:0003755">
    <property type="term" value="F:peptidyl-prolyl cis-trans isomerase activity"/>
    <property type="evidence" value="ECO:0007669"/>
    <property type="project" value="UniProtKB-KW"/>
</dbReference>
<evidence type="ECO:0000256" key="6">
    <source>
        <dbReference type="ARBA" id="ARBA00023186"/>
    </source>
</evidence>
<sequence>MLISKNSVVTLKYSVTDPDGNMVDPGEAPLAYLHGGYGGIFQPIEEALEGKQVGDEVVVKLQPEDAFGEYDEDLVEIESRANFPDNIEVGMQFERVSEDGEEEGLYTVTDIAEDRVVIDGNHPLAGTALVFSCSVAAVRAASAEELSHGHVHGEHGHHH</sequence>
<dbReference type="GO" id="GO:0042026">
    <property type="term" value="P:protein refolding"/>
    <property type="evidence" value="ECO:0007669"/>
    <property type="project" value="UniProtKB-ARBA"/>
</dbReference>
<feature type="domain" description="PPIase FKBP-type" evidence="10">
    <location>
        <begin position="6"/>
        <end position="99"/>
    </location>
</feature>
<dbReference type="RefSeq" id="WP_008058883.1">
    <property type="nucleotide sequence ID" value="NZ_AFHG01000030.1"/>
</dbReference>
<evidence type="ECO:0000256" key="1">
    <source>
        <dbReference type="ARBA" id="ARBA00000971"/>
    </source>
</evidence>
<dbReference type="eggNOG" id="COG1047">
    <property type="taxonomic scope" value="Bacteria"/>
</dbReference>
<dbReference type="PANTHER" id="PTHR47861">
    <property type="entry name" value="FKBP-TYPE PEPTIDYL-PROLYL CIS-TRANS ISOMERASE SLYD"/>
    <property type="match status" value="1"/>
</dbReference>
<name>F5R990_METUF</name>
<dbReference type="GO" id="GO:0005737">
    <property type="term" value="C:cytoplasm"/>
    <property type="evidence" value="ECO:0007669"/>
    <property type="project" value="UniProtKB-SubCell"/>
</dbReference>
<evidence type="ECO:0000256" key="8">
    <source>
        <dbReference type="ARBA" id="ARBA00037071"/>
    </source>
</evidence>
<evidence type="ECO:0000256" key="2">
    <source>
        <dbReference type="ARBA" id="ARBA00004496"/>
    </source>
</evidence>
<comment type="caution">
    <text evidence="11">The sequence shown here is derived from an EMBL/GenBank/DDBJ whole genome shotgun (WGS) entry which is preliminary data.</text>
</comment>
<proteinExistence type="inferred from homology"/>
<evidence type="ECO:0000256" key="7">
    <source>
        <dbReference type="ARBA" id="ARBA00023235"/>
    </source>
</evidence>
<dbReference type="EMBL" id="AFHG01000030">
    <property type="protein sequence ID" value="EGK72881.1"/>
    <property type="molecule type" value="Genomic_DNA"/>
</dbReference>
<dbReference type="Proteomes" id="UP000005019">
    <property type="component" value="Unassembled WGS sequence"/>
</dbReference>
<comment type="catalytic activity">
    <reaction evidence="1 9">
        <text>[protein]-peptidylproline (omega=180) = [protein]-peptidylproline (omega=0)</text>
        <dbReference type="Rhea" id="RHEA:16237"/>
        <dbReference type="Rhea" id="RHEA-COMP:10747"/>
        <dbReference type="Rhea" id="RHEA-COMP:10748"/>
        <dbReference type="ChEBI" id="CHEBI:83833"/>
        <dbReference type="ChEBI" id="CHEBI:83834"/>
        <dbReference type="EC" id="5.2.1.8"/>
    </reaction>
</comment>
<dbReference type="OrthoDB" id="9808891at2"/>
<dbReference type="PANTHER" id="PTHR47861:SF3">
    <property type="entry name" value="FKBP-TYPE PEPTIDYL-PROLYL CIS-TRANS ISOMERASE SLYD"/>
    <property type="match status" value="1"/>
</dbReference>
<comment type="function">
    <text evidence="8">Also involved in hydrogenase metallocenter assembly, probably by participating in the nickel insertion step. This function in hydrogenase biosynthesis requires chaperone activity and the presence of the metal-binding domain, but not PPIase activity.</text>
</comment>
<keyword evidence="12" id="KW-1185">Reference proteome</keyword>
<evidence type="ECO:0000256" key="9">
    <source>
        <dbReference type="PROSITE-ProRule" id="PRU00277"/>
    </source>
</evidence>
<keyword evidence="4" id="KW-0963">Cytoplasm</keyword>
<protein>
    <recommendedName>
        <fullName evidence="9">peptidylprolyl isomerase</fullName>
        <ecNumber evidence="9">5.2.1.8</ecNumber>
    </recommendedName>
</protein>
<keyword evidence="7 9" id="KW-0413">Isomerase</keyword>